<dbReference type="RefSeq" id="WP_184198325.1">
    <property type="nucleotide sequence ID" value="NZ_BMOX01000055.1"/>
</dbReference>
<evidence type="ECO:0000313" key="4">
    <source>
        <dbReference type="Proteomes" id="UP000538147"/>
    </source>
</evidence>
<dbReference type="Gene3D" id="2.30.42.10">
    <property type="match status" value="1"/>
</dbReference>
<dbReference type="EMBL" id="JACIIV010000011">
    <property type="protein sequence ID" value="MBB6227549.1"/>
    <property type="molecule type" value="Genomic_DNA"/>
</dbReference>
<keyword evidence="4" id="KW-1185">Reference proteome</keyword>
<keyword evidence="2" id="KW-0472">Membrane</keyword>
<feature type="region of interest" description="Disordered" evidence="1">
    <location>
        <begin position="40"/>
        <end position="74"/>
    </location>
</feature>
<dbReference type="Proteomes" id="UP000538147">
    <property type="component" value="Unassembled WGS sequence"/>
</dbReference>
<sequence length="250" mass="26045">MAEKRATTPREWALAIAGGLGFALVLIAVARPDMFASDDAPATVPIDSTAPPPSAPPQPPNIPPAPPSPPSQTLLRGVLLPRAAIFEDEAGRQRLVRIGQPLRPGTAILASLTPRSATLRTPDGSLQTLMLDGTAAPPSEAAAPAPTGAALKATPASLRATSNDYRLALQPLRTGGGDVRGWTVRDPAAVPLFKLAGLRPGDVLLAINDQPLFSEEKIIDLPGEIAGAYAVKLDYSRDGRKTTTTVQLAR</sequence>
<dbReference type="InterPro" id="IPR036034">
    <property type="entry name" value="PDZ_sf"/>
</dbReference>
<gene>
    <name evidence="3" type="ORF">FHS79_001718</name>
</gene>
<feature type="transmembrane region" description="Helical" evidence="2">
    <location>
        <begin position="12"/>
        <end position="30"/>
    </location>
</feature>
<accession>A0A841L3X6</accession>
<reference evidence="3 4" key="1">
    <citation type="submission" date="2020-08" db="EMBL/GenBank/DDBJ databases">
        <title>Genomic Encyclopedia of Type Strains, Phase IV (KMG-IV): sequencing the most valuable type-strain genomes for metagenomic binning, comparative biology and taxonomic classification.</title>
        <authorList>
            <person name="Goeker M."/>
        </authorList>
    </citation>
    <scope>NUCLEOTIDE SEQUENCE [LARGE SCALE GENOMIC DNA]</scope>
    <source>
        <strain evidence="3 4">DSM 102189</strain>
    </source>
</reference>
<dbReference type="SUPFAM" id="SSF50156">
    <property type="entry name" value="PDZ domain-like"/>
    <property type="match status" value="1"/>
</dbReference>
<keyword evidence="2" id="KW-0812">Transmembrane</keyword>
<feature type="compositionally biased region" description="Pro residues" evidence="1">
    <location>
        <begin position="50"/>
        <end position="70"/>
    </location>
</feature>
<name>A0A841L3X6_9SPHN</name>
<proteinExistence type="predicted"/>
<dbReference type="AlphaFoldDB" id="A0A841L3X6"/>
<evidence type="ECO:0000256" key="1">
    <source>
        <dbReference type="SAM" id="MobiDB-lite"/>
    </source>
</evidence>
<evidence type="ECO:0000256" key="2">
    <source>
        <dbReference type="SAM" id="Phobius"/>
    </source>
</evidence>
<keyword evidence="2" id="KW-1133">Transmembrane helix</keyword>
<evidence type="ECO:0000313" key="3">
    <source>
        <dbReference type="EMBL" id="MBB6227549.1"/>
    </source>
</evidence>
<protein>
    <submittedName>
        <fullName evidence="3">General secretion pathway protein C</fullName>
    </submittedName>
</protein>
<organism evidence="3 4">
    <name type="scientific">Polymorphobacter multimanifer</name>
    <dbReference type="NCBI Taxonomy" id="1070431"/>
    <lineage>
        <taxon>Bacteria</taxon>
        <taxon>Pseudomonadati</taxon>
        <taxon>Pseudomonadota</taxon>
        <taxon>Alphaproteobacteria</taxon>
        <taxon>Sphingomonadales</taxon>
        <taxon>Sphingosinicellaceae</taxon>
        <taxon>Polymorphobacter</taxon>
    </lineage>
</organism>
<comment type="caution">
    <text evidence="3">The sequence shown here is derived from an EMBL/GenBank/DDBJ whole genome shotgun (WGS) entry which is preliminary data.</text>
</comment>